<keyword evidence="6" id="KW-1185">Reference proteome</keyword>
<evidence type="ECO:0000313" key="6">
    <source>
        <dbReference type="Proteomes" id="UP001164776"/>
    </source>
</evidence>
<gene>
    <name evidence="5" type="ORF">BS78_K266800</name>
</gene>
<protein>
    <recommendedName>
        <fullName evidence="4">RING-type domain-containing protein</fullName>
    </recommendedName>
</protein>
<keyword evidence="3" id="KW-1133">Transmembrane helix</keyword>
<keyword evidence="3" id="KW-0812">Transmembrane</keyword>
<evidence type="ECO:0000313" key="5">
    <source>
        <dbReference type="EMBL" id="KAJ1255291.1"/>
    </source>
</evidence>
<feature type="compositionally biased region" description="Polar residues" evidence="2">
    <location>
        <begin position="1"/>
        <end position="12"/>
    </location>
</feature>
<keyword evidence="1" id="KW-0479">Metal-binding</keyword>
<dbReference type="PROSITE" id="PS50089">
    <property type="entry name" value="ZF_RING_2"/>
    <property type="match status" value="1"/>
</dbReference>
<dbReference type="PANTHER" id="PTHR45676">
    <property type="entry name" value="RING-H2 FINGER PROTEIN ATL51-RELATED"/>
    <property type="match status" value="1"/>
</dbReference>
<dbReference type="InterPro" id="IPR013083">
    <property type="entry name" value="Znf_RING/FYVE/PHD"/>
</dbReference>
<dbReference type="Gene3D" id="3.30.40.10">
    <property type="entry name" value="Zinc/RING finger domain, C3HC4 (zinc finger)"/>
    <property type="match status" value="1"/>
</dbReference>
<dbReference type="GO" id="GO:0016567">
    <property type="term" value="P:protein ubiquitination"/>
    <property type="evidence" value="ECO:0007669"/>
    <property type="project" value="TreeGrafter"/>
</dbReference>
<dbReference type="GO" id="GO:0008270">
    <property type="term" value="F:zinc ion binding"/>
    <property type="evidence" value="ECO:0007669"/>
    <property type="project" value="UniProtKB-KW"/>
</dbReference>
<keyword evidence="3" id="KW-0472">Membrane</keyword>
<feature type="region of interest" description="Disordered" evidence="2">
    <location>
        <begin position="63"/>
        <end position="99"/>
    </location>
</feature>
<dbReference type="Pfam" id="PF13639">
    <property type="entry name" value="zf-RING_2"/>
    <property type="match status" value="1"/>
</dbReference>
<feature type="region of interest" description="Disordered" evidence="2">
    <location>
        <begin position="1"/>
        <end position="22"/>
    </location>
</feature>
<evidence type="ECO:0000256" key="3">
    <source>
        <dbReference type="SAM" id="Phobius"/>
    </source>
</evidence>
<keyword evidence="1" id="KW-0863">Zinc-finger</keyword>
<dbReference type="OrthoDB" id="8062037at2759"/>
<dbReference type="InterPro" id="IPR001841">
    <property type="entry name" value="Znf_RING"/>
</dbReference>
<feature type="domain" description="RING-type" evidence="4">
    <location>
        <begin position="131"/>
        <end position="173"/>
    </location>
</feature>
<dbReference type="FunFam" id="3.30.40.10:FF:000654">
    <property type="entry name" value="RING-H2 finger protein ATL33"/>
    <property type="match status" value="1"/>
</dbReference>
<feature type="transmembrane region" description="Helical" evidence="3">
    <location>
        <begin position="28"/>
        <end position="48"/>
    </location>
</feature>
<dbReference type="SMART" id="SM00184">
    <property type="entry name" value="RING"/>
    <property type="match status" value="1"/>
</dbReference>
<sequence length="186" mass="19646">MNPHRLTTTATSYDPRYSSPASHDDTSAYYMVAVVVSLSFLCLLLNACHCLHLNKEAQEAEAAAGLHPAVPPSSGGGGDDTAVGPRQQQQQPPAPAPAARLTVEEMALRSTDEPVVVCTYWKAEGWAEATCAVCLAELDDGVAVRVLPVCMHYFHAACVAEWLLAHQTCPLCRAPLDPPGVAGAPA</sequence>
<dbReference type="PANTHER" id="PTHR45676:SF120">
    <property type="entry name" value="RING-TYPE E3 UBIQUITIN TRANSFERASE"/>
    <property type="match status" value="1"/>
</dbReference>
<dbReference type="SUPFAM" id="SSF57850">
    <property type="entry name" value="RING/U-box"/>
    <property type="match status" value="1"/>
</dbReference>
<name>A0A9W7XAB5_9POAL</name>
<accession>A0A9W7XAB5</accession>
<evidence type="ECO:0000259" key="4">
    <source>
        <dbReference type="PROSITE" id="PS50089"/>
    </source>
</evidence>
<dbReference type="EMBL" id="MU629763">
    <property type="protein sequence ID" value="KAJ1255291.1"/>
    <property type="molecule type" value="Genomic_DNA"/>
</dbReference>
<dbReference type="AlphaFoldDB" id="A0A9W7XAB5"/>
<keyword evidence="1" id="KW-0862">Zinc</keyword>
<evidence type="ECO:0000256" key="1">
    <source>
        <dbReference type="PROSITE-ProRule" id="PRU00175"/>
    </source>
</evidence>
<comment type="caution">
    <text evidence="5">The sequence shown here is derived from an EMBL/GenBank/DDBJ whole genome shotgun (WGS) entry which is preliminary data.</text>
</comment>
<reference evidence="5 6" key="1">
    <citation type="submission" date="2022-10" db="EMBL/GenBank/DDBJ databases">
        <title>WGS assembly of Paspalum vaginatum 540-79.</title>
        <authorList>
            <person name="Sun G."/>
            <person name="Wase N."/>
            <person name="Shu S."/>
            <person name="Jenkins J."/>
            <person name="Zhou B."/>
            <person name="Torres-Rodriguez J."/>
            <person name="Chen C."/>
            <person name="Sandor L."/>
            <person name="Plott C."/>
            <person name="Yoshinga Y."/>
            <person name="Daum C."/>
            <person name="Qi P."/>
            <person name="Barry K."/>
            <person name="Lipzen A."/>
            <person name="Berry L."/>
            <person name="Pedersen C."/>
            <person name="Gottilla T."/>
            <person name="Foltz A."/>
            <person name="Yu H."/>
            <person name="O'Malley R."/>
            <person name="Zhang C."/>
            <person name="Devos K."/>
            <person name="Sigmon B."/>
            <person name="Yu B."/>
            <person name="Obata T."/>
            <person name="Schmutz J."/>
            <person name="Schnable J."/>
        </authorList>
    </citation>
    <scope>NUCLEOTIDE SEQUENCE [LARGE SCALE GENOMIC DNA]</scope>
    <source>
        <strain evidence="6">cv. 540-79</strain>
    </source>
</reference>
<dbReference type="Proteomes" id="UP001164776">
    <property type="component" value="Unassembled WGS sequence"/>
</dbReference>
<proteinExistence type="predicted"/>
<organism evidence="5 6">
    <name type="scientific">Paspalum vaginatum</name>
    <name type="common">seashore paspalum</name>
    <dbReference type="NCBI Taxonomy" id="158149"/>
    <lineage>
        <taxon>Eukaryota</taxon>
        <taxon>Viridiplantae</taxon>
        <taxon>Streptophyta</taxon>
        <taxon>Embryophyta</taxon>
        <taxon>Tracheophyta</taxon>
        <taxon>Spermatophyta</taxon>
        <taxon>Magnoliopsida</taxon>
        <taxon>Liliopsida</taxon>
        <taxon>Poales</taxon>
        <taxon>Poaceae</taxon>
        <taxon>PACMAD clade</taxon>
        <taxon>Panicoideae</taxon>
        <taxon>Andropogonodae</taxon>
        <taxon>Paspaleae</taxon>
        <taxon>Paspalinae</taxon>
        <taxon>Paspalum</taxon>
    </lineage>
</organism>
<evidence type="ECO:0000256" key="2">
    <source>
        <dbReference type="SAM" id="MobiDB-lite"/>
    </source>
</evidence>